<dbReference type="EMBL" id="SRLO01000029">
    <property type="protein sequence ID" value="TNN84055.1"/>
    <property type="molecule type" value="Genomic_DNA"/>
</dbReference>
<dbReference type="AlphaFoldDB" id="A0A4Z2J174"/>
<dbReference type="Proteomes" id="UP000314294">
    <property type="component" value="Unassembled WGS sequence"/>
</dbReference>
<reference evidence="1 2" key="1">
    <citation type="submission" date="2019-03" db="EMBL/GenBank/DDBJ databases">
        <title>First draft genome of Liparis tanakae, snailfish: a comprehensive survey of snailfish specific genes.</title>
        <authorList>
            <person name="Kim W."/>
            <person name="Song I."/>
            <person name="Jeong J.-H."/>
            <person name="Kim D."/>
            <person name="Kim S."/>
            <person name="Ryu S."/>
            <person name="Song J.Y."/>
            <person name="Lee S.K."/>
        </authorList>
    </citation>
    <scope>NUCLEOTIDE SEQUENCE [LARGE SCALE GENOMIC DNA]</scope>
    <source>
        <tissue evidence="1">Muscle</tissue>
    </source>
</reference>
<organism evidence="1 2">
    <name type="scientific">Liparis tanakae</name>
    <name type="common">Tanaka's snailfish</name>
    <dbReference type="NCBI Taxonomy" id="230148"/>
    <lineage>
        <taxon>Eukaryota</taxon>
        <taxon>Metazoa</taxon>
        <taxon>Chordata</taxon>
        <taxon>Craniata</taxon>
        <taxon>Vertebrata</taxon>
        <taxon>Euteleostomi</taxon>
        <taxon>Actinopterygii</taxon>
        <taxon>Neopterygii</taxon>
        <taxon>Teleostei</taxon>
        <taxon>Neoteleostei</taxon>
        <taxon>Acanthomorphata</taxon>
        <taxon>Eupercaria</taxon>
        <taxon>Perciformes</taxon>
        <taxon>Cottioidei</taxon>
        <taxon>Cottales</taxon>
        <taxon>Liparidae</taxon>
        <taxon>Liparis</taxon>
    </lineage>
</organism>
<evidence type="ECO:0000313" key="1">
    <source>
        <dbReference type="EMBL" id="TNN84055.1"/>
    </source>
</evidence>
<name>A0A4Z2J174_9TELE</name>
<proteinExistence type="predicted"/>
<sequence length="150" mass="16882">MAAMCFLVTDRLLLYHEAFWKKPGFIYVLQPVSSQHPAPFLSSQRRHHPHVEHTVASSERLLHRPLGLTLFIMASPPPLSGFRTTNTTTLLLISATLNAVCIKGRKLFVRKSSSVAVLERHRLEAAAESRMMDMMNAVLNHTSHSLDDEP</sequence>
<accession>A0A4Z2J174</accession>
<evidence type="ECO:0000313" key="2">
    <source>
        <dbReference type="Proteomes" id="UP000314294"/>
    </source>
</evidence>
<keyword evidence="2" id="KW-1185">Reference proteome</keyword>
<protein>
    <submittedName>
        <fullName evidence="1">Uncharacterized protein</fullName>
    </submittedName>
</protein>
<comment type="caution">
    <text evidence="1">The sequence shown here is derived from an EMBL/GenBank/DDBJ whole genome shotgun (WGS) entry which is preliminary data.</text>
</comment>
<gene>
    <name evidence="1" type="ORF">EYF80_005661</name>
</gene>